<evidence type="ECO:0000256" key="2">
    <source>
        <dbReference type="SAM" id="Phobius"/>
    </source>
</evidence>
<keyword evidence="2" id="KW-0812">Transmembrane</keyword>
<gene>
    <name evidence="3" type="ORF">OPR82_12025</name>
</gene>
<keyword evidence="4" id="KW-1185">Reference proteome</keyword>
<evidence type="ECO:0000313" key="3">
    <source>
        <dbReference type="EMBL" id="MCX2697487.1"/>
    </source>
</evidence>
<feature type="region of interest" description="Disordered" evidence="1">
    <location>
        <begin position="97"/>
        <end position="138"/>
    </location>
</feature>
<evidence type="ECO:0000313" key="4">
    <source>
        <dbReference type="Proteomes" id="UP001301216"/>
    </source>
</evidence>
<sequence>MMIGSRKSKEEAVLADLAAEVEAAVVQQSGKKSQSPVDRYLKFGAITLAAICAMLPFVTYLQRVDLGLEKKSESKILDPLDRTDQKTVRRFPSFRPSEEVAPNAGVDNTMTGSVMSNGKGLPGTSNGQGGDGGSEGQKLPKPVFALREVVGGMAMIEDASGYWFVEKGSLLPDGSHLVSIRRQQGSGLWQLSTSSGGVIELRK</sequence>
<proteinExistence type="predicted"/>
<reference evidence="3 4" key="1">
    <citation type="submission" date="2022-11" db="EMBL/GenBank/DDBJ databases">
        <title>Brucella sp. YY2X, whole genome shotgun sequencing project.</title>
        <authorList>
            <person name="Yang Y."/>
        </authorList>
    </citation>
    <scope>NUCLEOTIDE SEQUENCE [LARGE SCALE GENOMIC DNA]</scope>
    <source>
        <strain evidence="3 4">YY2X</strain>
    </source>
</reference>
<accession>A0ABT3QPH9</accession>
<keyword evidence="2" id="KW-0472">Membrane</keyword>
<organism evidence="3 4">
    <name type="scientific">Ochrobactrum chromiisoli</name>
    <dbReference type="NCBI Taxonomy" id="2993941"/>
    <lineage>
        <taxon>Bacteria</taxon>
        <taxon>Pseudomonadati</taxon>
        <taxon>Pseudomonadota</taxon>
        <taxon>Alphaproteobacteria</taxon>
        <taxon>Hyphomicrobiales</taxon>
        <taxon>Brucellaceae</taxon>
        <taxon>Brucella/Ochrobactrum group</taxon>
        <taxon>Ochrobactrum</taxon>
    </lineage>
</organism>
<feature type="compositionally biased region" description="Gly residues" evidence="1">
    <location>
        <begin position="126"/>
        <end position="135"/>
    </location>
</feature>
<protein>
    <submittedName>
        <fullName evidence="3">Uncharacterized protein</fullName>
    </submittedName>
</protein>
<evidence type="ECO:0000256" key="1">
    <source>
        <dbReference type="SAM" id="MobiDB-lite"/>
    </source>
</evidence>
<feature type="compositionally biased region" description="Polar residues" evidence="1">
    <location>
        <begin position="106"/>
        <end position="116"/>
    </location>
</feature>
<dbReference type="Proteomes" id="UP001301216">
    <property type="component" value="Unassembled WGS sequence"/>
</dbReference>
<name>A0ABT3QPH9_9HYPH</name>
<keyword evidence="2" id="KW-1133">Transmembrane helix</keyword>
<dbReference type="EMBL" id="JAPHAV010000005">
    <property type="protein sequence ID" value="MCX2697487.1"/>
    <property type="molecule type" value="Genomic_DNA"/>
</dbReference>
<feature type="transmembrane region" description="Helical" evidence="2">
    <location>
        <begin position="39"/>
        <end position="61"/>
    </location>
</feature>
<dbReference type="RefSeq" id="WP_265985210.1">
    <property type="nucleotide sequence ID" value="NZ_JAPHAV010000005.1"/>
</dbReference>
<comment type="caution">
    <text evidence="3">The sequence shown here is derived from an EMBL/GenBank/DDBJ whole genome shotgun (WGS) entry which is preliminary data.</text>
</comment>